<dbReference type="OrthoDB" id="6238586at2"/>
<dbReference type="SUPFAM" id="SSF140566">
    <property type="entry name" value="FlgN-like"/>
    <property type="match status" value="1"/>
</dbReference>
<comment type="caution">
    <text evidence="5">The sequence shown here is derived from an EMBL/GenBank/DDBJ whole genome shotgun (WGS) entry which is preliminary data.</text>
</comment>
<keyword evidence="5" id="KW-0966">Cell projection</keyword>
<dbReference type="RefSeq" id="WP_143235787.1">
    <property type="nucleotide sequence ID" value="NZ_VJWL01000002.1"/>
</dbReference>
<keyword evidence="5" id="KW-0282">Flagellum</keyword>
<evidence type="ECO:0000256" key="4">
    <source>
        <dbReference type="SAM" id="MobiDB-lite"/>
    </source>
</evidence>
<dbReference type="Pfam" id="PF05130">
    <property type="entry name" value="FlgN"/>
    <property type="match status" value="1"/>
</dbReference>
<organism evidence="5 6">
    <name type="scientific">Aliidiomarina halalkaliphila</name>
    <dbReference type="NCBI Taxonomy" id="2593535"/>
    <lineage>
        <taxon>Bacteria</taxon>
        <taxon>Pseudomonadati</taxon>
        <taxon>Pseudomonadota</taxon>
        <taxon>Gammaproteobacteria</taxon>
        <taxon>Alteromonadales</taxon>
        <taxon>Idiomarinaceae</taxon>
        <taxon>Aliidiomarina</taxon>
    </lineage>
</organism>
<comment type="similarity">
    <text evidence="2">Belongs to the FlgN family.</text>
</comment>
<evidence type="ECO:0000256" key="2">
    <source>
        <dbReference type="ARBA" id="ARBA00007703"/>
    </source>
</evidence>
<feature type="compositionally biased region" description="Basic residues" evidence="4">
    <location>
        <begin position="140"/>
        <end position="149"/>
    </location>
</feature>
<keyword evidence="3" id="KW-1005">Bacterial flagellum biogenesis</keyword>
<dbReference type="InterPro" id="IPR036679">
    <property type="entry name" value="FlgN-like_sf"/>
</dbReference>
<protein>
    <submittedName>
        <fullName evidence="5">Flagellar protein FlgN</fullName>
    </submittedName>
</protein>
<dbReference type="InterPro" id="IPR007809">
    <property type="entry name" value="FlgN-like"/>
</dbReference>
<evidence type="ECO:0000313" key="5">
    <source>
        <dbReference type="EMBL" id="TRW48801.1"/>
    </source>
</evidence>
<reference evidence="5 6" key="1">
    <citation type="submission" date="2019-07" db="EMBL/GenBank/DDBJ databases">
        <authorList>
            <person name="Yang M."/>
            <person name="Zhao D."/>
            <person name="Xiang H."/>
        </authorList>
    </citation>
    <scope>NUCLEOTIDE SEQUENCE [LARGE SCALE GENOMIC DNA]</scope>
    <source>
        <strain evidence="5 6">IM1326</strain>
    </source>
</reference>
<dbReference type="Gene3D" id="1.20.58.300">
    <property type="entry name" value="FlgN-like"/>
    <property type="match status" value="1"/>
</dbReference>
<keyword evidence="6" id="KW-1185">Reference proteome</keyword>
<evidence type="ECO:0000256" key="3">
    <source>
        <dbReference type="ARBA" id="ARBA00022795"/>
    </source>
</evidence>
<dbReference type="GO" id="GO:0044780">
    <property type="term" value="P:bacterial-type flagellum assembly"/>
    <property type="evidence" value="ECO:0007669"/>
    <property type="project" value="InterPro"/>
</dbReference>
<proteinExistence type="inferred from homology"/>
<evidence type="ECO:0000313" key="6">
    <source>
        <dbReference type="Proteomes" id="UP000320359"/>
    </source>
</evidence>
<name>A0A552X178_9GAMM</name>
<dbReference type="AlphaFoldDB" id="A0A552X178"/>
<sequence>MSLQALLEQQQHRLESLLSLLQREQSLLGEGAIDGDQLGELAKAKQKLFVELEKAESSRRSVQTRLGYDLDTQGSQKAAADAGCASHWQRMLELTEQVAHLNSLNGELIAHRLQHNQHMLNLLRDAAGSSLYGPDGQAQKNRRRVNSRA</sequence>
<accession>A0A552X178</accession>
<feature type="region of interest" description="Disordered" evidence="4">
    <location>
        <begin position="130"/>
        <end position="149"/>
    </location>
</feature>
<evidence type="ECO:0000256" key="1">
    <source>
        <dbReference type="ARBA" id="ARBA00002397"/>
    </source>
</evidence>
<keyword evidence="5" id="KW-0969">Cilium</keyword>
<comment type="function">
    <text evidence="1">Required for the efficient initiation of filament assembly.</text>
</comment>
<gene>
    <name evidence="5" type="ORF">FM042_07395</name>
</gene>
<dbReference type="Proteomes" id="UP000320359">
    <property type="component" value="Unassembled WGS sequence"/>
</dbReference>
<dbReference type="EMBL" id="VJWL01000002">
    <property type="protein sequence ID" value="TRW48801.1"/>
    <property type="molecule type" value="Genomic_DNA"/>
</dbReference>